<evidence type="ECO:0000259" key="1">
    <source>
        <dbReference type="PROSITE" id="PS51186"/>
    </source>
</evidence>
<dbReference type="PANTHER" id="PTHR43792">
    <property type="entry name" value="GNAT FAMILY, PUTATIVE (AFU_ORTHOLOGUE AFUA_3G00765)-RELATED-RELATED"/>
    <property type="match status" value="1"/>
</dbReference>
<feature type="domain" description="N-acetyltransferase" evidence="1">
    <location>
        <begin position="7"/>
        <end position="170"/>
    </location>
</feature>
<dbReference type="Gene3D" id="3.40.630.30">
    <property type="match status" value="1"/>
</dbReference>
<reference evidence="2 3" key="1">
    <citation type="journal article" date="2019" name="Nat. Ecol. Evol.">
        <title>Megaphylogeny resolves global patterns of mushroom evolution.</title>
        <authorList>
            <person name="Varga T."/>
            <person name="Krizsan K."/>
            <person name="Foldi C."/>
            <person name="Dima B."/>
            <person name="Sanchez-Garcia M."/>
            <person name="Sanchez-Ramirez S."/>
            <person name="Szollosi G.J."/>
            <person name="Szarkandi J.G."/>
            <person name="Papp V."/>
            <person name="Albert L."/>
            <person name="Andreopoulos W."/>
            <person name="Angelini C."/>
            <person name="Antonin V."/>
            <person name="Barry K.W."/>
            <person name="Bougher N.L."/>
            <person name="Buchanan P."/>
            <person name="Buyck B."/>
            <person name="Bense V."/>
            <person name="Catcheside P."/>
            <person name="Chovatia M."/>
            <person name="Cooper J."/>
            <person name="Damon W."/>
            <person name="Desjardin D."/>
            <person name="Finy P."/>
            <person name="Geml J."/>
            <person name="Haridas S."/>
            <person name="Hughes K."/>
            <person name="Justo A."/>
            <person name="Karasinski D."/>
            <person name="Kautmanova I."/>
            <person name="Kiss B."/>
            <person name="Kocsube S."/>
            <person name="Kotiranta H."/>
            <person name="LaButti K.M."/>
            <person name="Lechner B.E."/>
            <person name="Liimatainen K."/>
            <person name="Lipzen A."/>
            <person name="Lukacs Z."/>
            <person name="Mihaltcheva S."/>
            <person name="Morgado L.N."/>
            <person name="Niskanen T."/>
            <person name="Noordeloos M.E."/>
            <person name="Ohm R.A."/>
            <person name="Ortiz-Santana B."/>
            <person name="Ovrebo C."/>
            <person name="Racz N."/>
            <person name="Riley R."/>
            <person name="Savchenko A."/>
            <person name="Shiryaev A."/>
            <person name="Soop K."/>
            <person name="Spirin V."/>
            <person name="Szebenyi C."/>
            <person name="Tomsovsky M."/>
            <person name="Tulloss R.E."/>
            <person name="Uehling J."/>
            <person name="Grigoriev I.V."/>
            <person name="Vagvolgyi C."/>
            <person name="Papp T."/>
            <person name="Martin F.M."/>
            <person name="Miettinen O."/>
            <person name="Hibbett D.S."/>
            <person name="Nagy L.G."/>
        </authorList>
    </citation>
    <scope>NUCLEOTIDE SEQUENCE [LARGE SCALE GENOMIC DNA]</scope>
    <source>
        <strain evidence="2 3">CBS 166.37</strain>
    </source>
</reference>
<accession>A0A5C3M813</accession>
<dbReference type="AlphaFoldDB" id="A0A5C3M813"/>
<dbReference type="GO" id="GO:0005737">
    <property type="term" value="C:cytoplasm"/>
    <property type="evidence" value="ECO:0007669"/>
    <property type="project" value="TreeGrafter"/>
</dbReference>
<dbReference type="OrthoDB" id="630895at2759"/>
<dbReference type="InterPro" id="IPR051531">
    <property type="entry name" value="N-acetyltransferase"/>
</dbReference>
<dbReference type="Pfam" id="PF13302">
    <property type="entry name" value="Acetyltransf_3"/>
    <property type="match status" value="1"/>
</dbReference>
<dbReference type="InterPro" id="IPR016181">
    <property type="entry name" value="Acyl_CoA_acyltransferase"/>
</dbReference>
<proteinExistence type="predicted"/>
<dbReference type="EMBL" id="ML213596">
    <property type="protein sequence ID" value="TFK40556.1"/>
    <property type="molecule type" value="Genomic_DNA"/>
</dbReference>
<keyword evidence="2" id="KW-0808">Transferase</keyword>
<dbReference type="Proteomes" id="UP000308652">
    <property type="component" value="Unassembled WGS sequence"/>
</dbReference>
<dbReference type="SUPFAM" id="SSF55729">
    <property type="entry name" value="Acyl-CoA N-acyltransferases (Nat)"/>
    <property type="match status" value="1"/>
</dbReference>
<dbReference type="PANTHER" id="PTHR43792:SF9">
    <property type="entry name" value="RIBOSOMAL-PROTEIN-ALANINE ACETYLTRANSFERASE"/>
    <property type="match status" value="1"/>
</dbReference>
<dbReference type="GO" id="GO:0008999">
    <property type="term" value="F:protein-N-terminal-alanine acetyltransferase activity"/>
    <property type="evidence" value="ECO:0007669"/>
    <property type="project" value="TreeGrafter"/>
</dbReference>
<evidence type="ECO:0000313" key="2">
    <source>
        <dbReference type="EMBL" id="TFK40556.1"/>
    </source>
</evidence>
<gene>
    <name evidence="2" type="ORF">BDQ12DRAFT_733784</name>
</gene>
<evidence type="ECO:0000313" key="3">
    <source>
        <dbReference type="Proteomes" id="UP000308652"/>
    </source>
</evidence>
<dbReference type="PROSITE" id="PS51186">
    <property type="entry name" value="GNAT"/>
    <property type="match status" value="1"/>
</dbReference>
<dbReference type="InterPro" id="IPR000182">
    <property type="entry name" value="GNAT_dom"/>
</dbReference>
<protein>
    <submittedName>
        <fullName evidence="2">Acyl-CoA N-acyltransferase</fullName>
    </submittedName>
</protein>
<name>A0A5C3M813_9AGAR</name>
<organism evidence="2 3">
    <name type="scientific">Crucibulum laeve</name>
    <dbReference type="NCBI Taxonomy" id="68775"/>
    <lineage>
        <taxon>Eukaryota</taxon>
        <taxon>Fungi</taxon>
        <taxon>Dikarya</taxon>
        <taxon>Basidiomycota</taxon>
        <taxon>Agaricomycotina</taxon>
        <taxon>Agaricomycetes</taxon>
        <taxon>Agaricomycetidae</taxon>
        <taxon>Agaricales</taxon>
        <taxon>Agaricineae</taxon>
        <taxon>Nidulariaceae</taxon>
        <taxon>Crucibulum</taxon>
    </lineage>
</organism>
<keyword evidence="3" id="KW-1185">Reference proteome</keyword>
<keyword evidence="2" id="KW-0012">Acyltransferase</keyword>
<sequence length="184" mass="21263">MFTTDRLHLRAWREGDDENILSLFNNAHLAPSFAPDFIVPRGPKHKEFMNKMAEDALMYCVIEEKETNKYMGVVGFENKPDGKNRRGQFVIGMLPEFWRKGYGEEASRFVIDYGFRSLGLHRISLGVFEGNDRAIALYRRLGFVDEGTLRKQLWKDGGWWDVYLMGLLEDEWATAQKSTTASGR</sequence>